<dbReference type="RefSeq" id="WP_180990535.1">
    <property type="nucleotide sequence ID" value="NZ_BAAAHF010000024.1"/>
</dbReference>
<gene>
    <name evidence="3" type="ORF">SMF913_10461</name>
</gene>
<name>A0A2J7Z2E7_STRMQ</name>
<dbReference type="Proteomes" id="UP000236520">
    <property type="component" value="Unassembled WGS sequence"/>
</dbReference>
<organism evidence="3 4">
    <name type="scientific">Streptomyces malaysiensis</name>
    <dbReference type="NCBI Taxonomy" id="92644"/>
    <lineage>
        <taxon>Bacteria</taxon>
        <taxon>Bacillati</taxon>
        <taxon>Actinomycetota</taxon>
        <taxon>Actinomycetes</taxon>
        <taxon>Kitasatosporales</taxon>
        <taxon>Streptomycetaceae</taxon>
        <taxon>Streptomyces</taxon>
        <taxon>Streptomyces violaceusniger group</taxon>
    </lineage>
</organism>
<evidence type="ECO:0000256" key="2">
    <source>
        <dbReference type="SAM" id="SignalP"/>
    </source>
</evidence>
<keyword evidence="2" id="KW-0732">Signal</keyword>
<proteinExistence type="predicted"/>
<dbReference type="AlphaFoldDB" id="A0A2J7Z2E7"/>
<sequence>MHLRGRAATSVLLAASPLVADVTGRYFEDAAPAPAQPDPAPGKNGVAPYATDPHLADRLFDETLRMLDTK</sequence>
<evidence type="ECO:0000256" key="1">
    <source>
        <dbReference type="SAM" id="MobiDB-lite"/>
    </source>
</evidence>
<evidence type="ECO:0000313" key="4">
    <source>
        <dbReference type="Proteomes" id="UP000236520"/>
    </source>
</evidence>
<keyword evidence="4" id="KW-1185">Reference proteome</keyword>
<accession>A0A2J7Z2E7</accession>
<reference evidence="3 4" key="1">
    <citation type="submission" date="2015-09" db="EMBL/GenBank/DDBJ databases">
        <title>Genome sequence, genome mining and natural product profiling of a biocontrol bacterium Streptomyces malaysiensis F913.</title>
        <authorList>
            <person name="Xu Y."/>
            <person name="Wei J."/>
            <person name="Xie J."/>
            <person name="Li T."/>
            <person name="Zhou Z."/>
        </authorList>
    </citation>
    <scope>NUCLEOTIDE SEQUENCE [LARGE SCALE GENOMIC DNA]</scope>
    <source>
        <strain evidence="3 4">F913</strain>
    </source>
</reference>
<comment type="caution">
    <text evidence="3">The sequence shown here is derived from an EMBL/GenBank/DDBJ whole genome shotgun (WGS) entry which is preliminary data.</text>
</comment>
<dbReference type="EMBL" id="LJIW01000001">
    <property type="protein sequence ID" value="PNG94436.1"/>
    <property type="molecule type" value="Genomic_DNA"/>
</dbReference>
<evidence type="ECO:0000313" key="3">
    <source>
        <dbReference type="EMBL" id="PNG94436.1"/>
    </source>
</evidence>
<feature type="chain" id="PRO_5038353916" evidence="2">
    <location>
        <begin position="21"/>
        <end position="70"/>
    </location>
</feature>
<feature type="signal peptide" evidence="2">
    <location>
        <begin position="1"/>
        <end position="20"/>
    </location>
</feature>
<feature type="region of interest" description="Disordered" evidence="1">
    <location>
        <begin position="29"/>
        <end position="50"/>
    </location>
</feature>
<protein>
    <submittedName>
        <fullName evidence="3">Uncharacterized protein</fullName>
    </submittedName>
</protein>